<keyword evidence="2" id="KW-1185">Reference proteome</keyword>
<proteinExistence type="predicted"/>
<organism evidence="1 2">
    <name type="scientific">Heterotrigona itama</name>
    <dbReference type="NCBI Taxonomy" id="395501"/>
    <lineage>
        <taxon>Eukaryota</taxon>
        <taxon>Metazoa</taxon>
        <taxon>Ecdysozoa</taxon>
        <taxon>Arthropoda</taxon>
        <taxon>Hexapoda</taxon>
        <taxon>Insecta</taxon>
        <taxon>Pterygota</taxon>
        <taxon>Neoptera</taxon>
        <taxon>Endopterygota</taxon>
        <taxon>Hymenoptera</taxon>
        <taxon>Apocrita</taxon>
        <taxon>Aculeata</taxon>
        <taxon>Apoidea</taxon>
        <taxon>Anthophila</taxon>
        <taxon>Apidae</taxon>
        <taxon>Heterotrigona</taxon>
    </lineage>
</organism>
<comment type="caution">
    <text evidence="1">The sequence shown here is derived from an EMBL/GenBank/DDBJ whole genome shotgun (WGS) entry which is preliminary data.</text>
</comment>
<sequence>MERVSNHLGAESNLQESSFSFRNGVSTIDAITRVRGHAKSVVSQGEMALAVYDTVLETALQADVRLTCYADEILLVAGGRDWQRIIRLTEAGVTAVTGQIKSLGLDVATKKTKANSFHGLPPTRRLPQSIGDDRIFVGRTMKYLGVTLDERMTFEWHFATLGPRVEGRRPLCCVGSSPT</sequence>
<name>A0A6V7GTT0_9HYME</name>
<protein>
    <recommendedName>
        <fullName evidence="3">Reverse transcriptase domain-containing protein</fullName>
    </recommendedName>
</protein>
<dbReference type="OrthoDB" id="7700848at2759"/>
<evidence type="ECO:0008006" key="3">
    <source>
        <dbReference type="Google" id="ProtNLM"/>
    </source>
</evidence>
<evidence type="ECO:0000313" key="1">
    <source>
        <dbReference type="EMBL" id="CAD1468552.1"/>
    </source>
</evidence>
<dbReference type="Proteomes" id="UP000752696">
    <property type="component" value="Unassembled WGS sequence"/>
</dbReference>
<dbReference type="EMBL" id="CAJDYZ010000726">
    <property type="protein sequence ID" value="CAD1468552.1"/>
    <property type="molecule type" value="Genomic_DNA"/>
</dbReference>
<accession>A0A6V7GTT0</accession>
<dbReference type="AlphaFoldDB" id="A0A6V7GTT0"/>
<gene>
    <name evidence="1" type="ORF">MHI_LOCUS53693</name>
</gene>
<reference evidence="1" key="1">
    <citation type="submission" date="2020-07" db="EMBL/GenBank/DDBJ databases">
        <authorList>
            <person name="Nazaruddin N."/>
        </authorList>
    </citation>
    <scope>NUCLEOTIDE SEQUENCE</scope>
</reference>
<evidence type="ECO:0000313" key="2">
    <source>
        <dbReference type="Proteomes" id="UP000752696"/>
    </source>
</evidence>